<protein>
    <submittedName>
        <fullName evidence="1">Uncharacterized protein</fullName>
    </submittedName>
</protein>
<sequence>MCVRARSRAVLAITPLGRPRQASGVRPSCATDAPKLCVSVRNHVAHTLAVCSVGGPTVSAAGVERTSDGACDHHERGRNRHLKQLDVDVPLAPCVRGIGFRVPRTKSNDCRLSARATFGMAAGEFQATGRGLAALGTHPQTLRIQLDSPSVTQSRRVAQNGSSLMGLHRSRSGCAFGYLGASGGPAVSQAAAPPSGLARYCFLSRAVHAQRISAVHPFNRNQVSARFPATGERDASAYLPSLKRHLLPPIATYYRHPPPLSTPFTRRTHTPAASHAAPLSGRPRGVRRIACGSFDDDLSRRQGSRTPRRVSHTRVGLVLDCDAIAAGAAYVGRASTRPADSGLVEISGRAAPARVGIGAHALLGRWAPLRK</sequence>
<proteinExistence type="predicted"/>
<dbReference type="HOGENOM" id="CLU_746090_0_0_1"/>
<dbReference type="InParanoid" id="W4JXE2"/>
<dbReference type="EMBL" id="KI925462">
    <property type="protein sequence ID" value="ETW77740.1"/>
    <property type="molecule type" value="Genomic_DNA"/>
</dbReference>
<dbReference type="RefSeq" id="XP_009549775.1">
    <property type="nucleotide sequence ID" value="XM_009551480.1"/>
</dbReference>
<reference evidence="1 2" key="1">
    <citation type="journal article" date="2012" name="New Phytol.">
        <title>Insight into trade-off between wood decay and parasitism from the genome of a fungal forest pathogen.</title>
        <authorList>
            <person name="Olson A."/>
            <person name="Aerts A."/>
            <person name="Asiegbu F."/>
            <person name="Belbahri L."/>
            <person name="Bouzid O."/>
            <person name="Broberg A."/>
            <person name="Canback B."/>
            <person name="Coutinho P.M."/>
            <person name="Cullen D."/>
            <person name="Dalman K."/>
            <person name="Deflorio G."/>
            <person name="van Diepen L.T."/>
            <person name="Dunand C."/>
            <person name="Duplessis S."/>
            <person name="Durling M."/>
            <person name="Gonthier P."/>
            <person name="Grimwood J."/>
            <person name="Fossdal C.G."/>
            <person name="Hansson D."/>
            <person name="Henrissat B."/>
            <person name="Hietala A."/>
            <person name="Himmelstrand K."/>
            <person name="Hoffmeister D."/>
            <person name="Hogberg N."/>
            <person name="James T.Y."/>
            <person name="Karlsson M."/>
            <person name="Kohler A."/>
            <person name="Kues U."/>
            <person name="Lee Y.H."/>
            <person name="Lin Y.C."/>
            <person name="Lind M."/>
            <person name="Lindquist E."/>
            <person name="Lombard V."/>
            <person name="Lucas S."/>
            <person name="Lunden K."/>
            <person name="Morin E."/>
            <person name="Murat C."/>
            <person name="Park J."/>
            <person name="Raffaello T."/>
            <person name="Rouze P."/>
            <person name="Salamov A."/>
            <person name="Schmutz J."/>
            <person name="Solheim H."/>
            <person name="Stahlberg J."/>
            <person name="Velez H."/>
            <person name="de Vries R.P."/>
            <person name="Wiebenga A."/>
            <person name="Woodward S."/>
            <person name="Yakovlev I."/>
            <person name="Garbelotto M."/>
            <person name="Martin F."/>
            <person name="Grigoriev I.V."/>
            <person name="Stenlid J."/>
        </authorList>
    </citation>
    <scope>NUCLEOTIDE SEQUENCE [LARGE SCALE GENOMIC DNA]</scope>
    <source>
        <strain evidence="1 2">TC 32-1</strain>
    </source>
</reference>
<evidence type="ECO:0000313" key="2">
    <source>
        <dbReference type="Proteomes" id="UP000030671"/>
    </source>
</evidence>
<dbReference type="KEGG" id="hir:HETIRDRAFT_387787"/>
<dbReference type="GeneID" id="20672333"/>
<gene>
    <name evidence="1" type="ORF">HETIRDRAFT_387787</name>
</gene>
<keyword evidence="2" id="KW-1185">Reference proteome</keyword>
<dbReference type="AlphaFoldDB" id="W4JXE2"/>
<organism evidence="1 2">
    <name type="scientific">Heterobasidion irregulare (strain TC 32-1)</name>
    <dbReference type="NCBI Taxonomy" id="747525"/>
    <lineage>
        <taxon>Eukaryota</taxon>
        <taxon>Fungi</taxon>
        <taxon>Dikarya</taxon>
        <taxon>Basidiomycota</taxon>
        <taxon>Agaricomycotina</taxon>
        <taxon>Agaricomycetes</taxon>
        <taxon>Russulales</taxon>
        <taxon>Bondarzewiaceae</taxon>
        <taxon>Heterobasidion</taxon>
        <taxon>Heterobasidion annosum species complex</taxon>
    </lineage>
</organism>
<evidence type="ECO:0000313" key="1">
    <source>
        <dbReference type="EMBL" id="ETW77740.1"/>
    </source>
</evidence>
<accession>W4JXE2</accession>
<name>W4JXE2_HETIT</name>
<dbReference type="Proteomes" id="UP000030671">
    <property type="component" value="Unassembled WGS sequence"/>
</dbReference>